<feature type="region of interest" description="Disordered" evidence="1">
    <location>
        <begin position="31"/>
        <end position="50"/>
    </location>
</feature>
<keyword evidence="3" id="KW-1185">Reference proteome</keyword>
<dbReference type="PANTHER" id="PTHR34686:SF5">
    <property type="entry name" value="OS05G0451300 PROTEIN"/>
    <property type="match status" value="1"/>
</dbReference>
<dbReference type="OrthoDB" id="1918800at2759"/>
<feature type="region of interest" description="Disordered" evidence="1">
    <location>
        <begin position="1"/>
        <end position="20"/>
    </location>
</feature>
<evidence type="ECO:0000256" key="1">
    <source>
        <dbReference type="SAM" id="MobiDB-lite"/>
    </source>
</evidence>
<dbReference type="PANTHER" id="PTHR34686">
    <property type="entry name" value="MATERNAL EFFECT EMBRYO ARREST PROTEIN"/>
    <property type="match status" value="1"/>
</dbReference>
<reference evidence="2 3" key="1">
    <citation type="submission" date="2019-09" db="EMBL/GenBank/DDBJ databases">
        <title>A chromosome-level genome assembly of the Chinese tupelo Nyssa sinensis.</title>
        <authorList>
            <person name="Yang X."/>
            <person name="Kang M."/>
            <person name="Yang Y."/>
            <person name="Xiong H."/>
            <person name="Wang M."/>
            <person name="Zhang Z."/>
            <person name="Wang Z."/>
            <person name="Wu H."/>
            <person name="Ma T."/>
            <person name="Liu J."/>
            <person name="Xi Z."/>
        </authorList>
    </citation>
    <scope>NUCLEOTIDE SEQUENCE [LARGE SCALE GENOMIC DNA]</scope>
    <source>
        <strain evidence="2">J267</strain>
        <tissue evidence="2">Leaf</tissue>
    </source>
</reference>
<sequence>MECCKRPNRSDAHLSKEEEVKIEEETREYFDGLAPKRHTKPQRSDYSSQYVDALSDSNSNVQDDGVIPEFAQLQRLQNDSQKLVYNGSQVTEEFVETEYYKDLNCIDKQHHTTGTGFIKVENTNDVCFNLAPESTTDCHAHCKGNPATNEWIPASADMGNFVSDKPNRSDN</sequence>
<protein>
    <recommendedName>
        <fullName evidence="4">Maternal effect embryo arrest 59</fullName>
    </recommendedName>
</protein>
<dbReference type="EMBL" id="CM018031">
    <property type="protein sequence ID" value="KAA8549358.1"/>
    <property type="molecule type" value="Genomic_DNA"/>
</dbReference>
<proteinExistence type="predicted"/>
<evidence type="ECO:0008006" key="4">
    <source>
        <dbReference type="Google" id="ProtNLM"/>
    </source>
</evidence>
<gene>
    <name evidence="2" type="ORF">F0562_001042</name>
</gene>
<accession>A0A5J5C247</accession>
<dbReference type="Proteomes" id="UP000325577">
    <property type="component" value="Linkage Group LG0"/>
</dbReference>
<organism evidence="2 3">
    <name type="scientific">Nyssa sinensis</name>
    <dbReference type="NCBI Taxonomy" id="561372"/>
    <lineage>
        <taxon>Eukaryota</taxon>
        <taxon>Viridiplantae</taxon>
        <taxon>Streptophyta</taxon>
        <taxon>Embryophyta</taxon>
        <taxon>Tracheophyta</taxon>
        <taxon>Spermatophyta</taxon>
        <taxon>Magnoliopsida</taxon>
        <taxon>eudicotyledons</taxon>
        <taxon>Gunneridae</taxon>
        <taxon>Pentapetalae</taxon>
        <taxon>asterids</taxon>
        <taxon>Cornales</taxon>
        <taxon>Nyssaceae</taxon>
        <taxon>Nyssa</taxon>
    </lineage>
</organism>
<evidence type="ECO:0000313" key="2">
    <source>
        <dbReference type="EMBL" id="KAA8549358.1"/>
    </source>
</evidence>
<evidence type="ECO:0000313" key="3">
    <source>
        <dbReference type="Proteomes" id="UP000325577"/>
    </source>
</evidence>
<dbReference type="AlphaFoldDB" id="A0A5J5C247"/>
<name>A0A5J5C247_9ASTE</name>